<dbReference type="FunFam" id="1.25.40.10:FF:000073">
    <property type="entry name" value="Pentatricopeptide repeat-containing protein chloroplastic"/>
    <property type="match status" value="1"/>
</dbReference>
<dbReference type="FunFam" id="1.25.40.10:FF:000031">
    <property type="entry name" value="Pentatricopeptide repeat-containing protein mitochondrial"/>
    <property type="match status" value="1"/>
</dbReference>
<dbReference type="OrthoDB" id="185373at2759"/>
<dbReference type="InterPro" id="IPR046960">
    <property type="entry name" value="PPR_At4g14850-like_plant"/>
</dbReference>
<dbReference type="Pfam" id="PF13041">
    <property type="entry name" value="PPR_2"/>
    <property type="match status" value="5"/>
</dbReference>
<evidence type="ECO:0000313" key="3">
    <source>
        <dbReference type="EMBL" id="KAH7276504.1"/>
    </source>
</evidence>
<feature type="repeat" description="PPR" evidence="2">
    <location>
        <begin position="116"/>
        <end position="150"/>
    </location>
</feature>
<keyword evidence="4" id="KW-1185">Reference proteome</keyword>
<gene>
    <name evidence="3" type="ORF">KP509_39G009800</name>
</gene>
<dbReference type="EMBL" id="CM035444">
    <property type="protein sequence ID" value="KAH7276504.1"/>
    <property type="molecule type" value="Genomic_DNA"/>
</dbReference>
<feature type="repeat" description="PPR" evidence="2">
    <location>
        <begin position="523"/>
        <end position="557"/>
    </location>
</feature>
<reference evidence="3" key="1">
    <citation type="submission" date="2021-08" db="EMBL/GenBank/DDBJ databases">
        <title>WGS assembly of Ceratopteris richardii.</title>
        <authorList>
            <person name="Marchant D.B."/>
            <person name="Chen G."/>
            <person name="Jenkins J."/>
            <person name="Shu S."/>
            <person name="Leebens-Mack J."/>
            <person name="Grimwood J."/>
            <person name="Schmutz J."/>
            <person name="Soltis P."/>
            <person name="Soltis D."/>
            <person name="Chen Z.-H."/>
        </authorList>
    </citation>
    <scope>NUCLEOTIDE SEQUENCE</scope>
    <source>
        <strain evidence="3">Whitten #5841</strain>
        <tissue evidence="3">Leaf</tissue>
    </source>
</reference>
<feature type="repeat" description="PPR" evidence="2">
    <location>
        <begin position="217"/>
        <end position="251"/>
    </location>
</feature>
<dbReference type="PANTHER" id="PTHR24015:SF548">
    <property type="entry name" value="OS08G0340900 PROTEIN"/>
    <property type="match status" value="1"/>
</dbReference>
<dbReference type="AlphaFoldDB" id="A0A8T2PYA7"/>
<dbReference type="FunFam" id="1.25.40.10:FF:000344">
    <property type="entry name" value="Pentatricopeptide repeat-containing protein"/>
    <property type="match status" value="1"/>
</dbReference>
<organism evidence="3 4">
    <name type="scientific">Ceratopteris richardii</name>
    <name type="common">Triangle waterfern</name>
    <dbReference type="NCBI Taxonomy" id="49495"/>
    <lineage>
        <taxon>Eukaryota</taxon>
        <taxon>Viridiplantae</taxon>
        <taxon>Streptophyta</taxon>
        <taxon>Embryophyta</taxon>
        <taxon>Tracheophyta</taxon>
        <taxon>Polypodiopsida</taxon>
        <taxon>Polypodiidae</taxon>
        <taxon>Polypodiales</taxon>
        <taxon>Pteridineae</taxon>
        <taxon>Pteridaceae</taxon>
        <taxon>Parkerioideae</taxon>
        <taxon>Ceratopteris</taxon>
    </lineage>
</organism>
<dbReference type="InterPro" id="IPR002885">
    <property type="entry name" value="PPR_rpt"/>
</dbReference>
<proteinExistence type="predicted"/>
<dbReference type="Pfam" id="PF01535">
    <property type="entry name" value="PPR"/>
    <property type="match status" value="4"/>
</dbReference>
<dbReference type="GO" id="GO:0003729">
    <property type="term" value="F:mRNA binding"/>
    <property type="evidence" value="ECO:0007669"/>
    <property type="project" value="UniProtKB-ARBA"/>
</dbReference>
<dbReference type="InterPro" id="IPR011990">
    <property type="entry name" value="TPR-like_helical_dom_sf"/>
</dbReference>
<evidence type="ECO:0000313" key="4">
    <source>
        <dbReference type="Proteomes" id="UP000825935"/>
    </source>
</evidence>
<comment type="caution">
    <text evidence="3">The sequence shown here is derived from an EMBL/GenBank/DDBJ whole genome shotgun (WGS) entry which is preliminary data.</text>
</comment>
<dbReference type="EMBL" id="CM035444">
    <property type="protein sequence ID" value="KAH7276503.1"/>
    <property type="molecule type" value="Genomic_DNA"/>
</dbReference>
<dbReference type="FunFam" id="1.25.40.10:FF:000090">
    <property type="entry name" value="Pentatricopeptide repeat-containing protein, chloroplastic"/>
    <property type="match status" value="1"/>
</dbReference>
<dbReference type="NCBIfam" id="TIGR00756">
    <property type="entry name" value="PPR"/>
    <property type="match status" value="6"/>
</dbReference>
<sequence>MMRRWAKEPMPICRRVPTENQAGDFSLEETLKFLETRISKGPLSLSSPSIIKSISDILHSCRKVKNSSYIIRIYQCMQETGLDSHQLLGNQLVPLLVDAGKVHNAQKVLDKLPSRSECAWTSIINGYIKHGDPQRALLMYGKMLKDAVQPTGYTYVSLLKACLKLKDVERGRHLHDDICRQGLEKDLFVGSALVDMFAKFDLLEKAQEVFDNLSVKDAMSWNAIISGYVRHGRCKEALDYYDLMQSEGITPNIVTFVCMLKACGNMENSQEGRELHAEVSRRGFDRDLTLGNTLIDMYGNCGLPMKAKDVFDKLPVRDVISWTSLISGYVKGGFGIEALHSFEQMKSHGFSPDVVTFVCSLKACGMTKSLDLGKDIHSDIMRDSKLLDKNPLVGNALVDMYAKCGVLEKAQEVFNKLSVRDATTWNSLIAGYCKQGLSEEALVCFDQMSNAGVPPDAVTLSCILKACGNLGVAEKARQVNEQVSNECLMKRDLVVCNGLIDMYAKCGLLVEAQRAFDVLPVQDLVSWNSLISGYAQVGESDYVFSTFRKMLNNKEMPNEATFGSILNACIHAGLVSKGQAYFHSMLEDFKISPSVELHTCIINLLGRAGQLDKAIAFTKRMPAHPTLVVWNTVLGACRKWSSIEFGRQAFEHAIGIEERDAAAYVCMYNLYADAHMLEQAKSIEVMGYMNQALDPSSKVCWSEVG</sequence>
<dbReference type="PANTHER" id="PTHR24015">
    <property type="entry name" value="OS07G0578800 PROTEIN-RELATED"/>
    <property type="match status" value="1"/>
</dbReference>
<evidence type="ECO:0000256" key="1">
    <source>
        <dbReference type="ARBA" id="ARBA00022737"/>
    </source>
</evidence>
<protein>
    <recommendedName>
        <fullName evidence="5">Pentatricopeptide repeat-containing protein</fullName>
    </recommendedName>
</protein>
<evidence type="ECO:0008006" key="5">
    <source>
        <dbReference type="Google" id="ProtNLM"/>
    </source>
</evidence>
<name>A0A8T2PYA7_CERRI</name>
<dbReference type="Proteomes" id="UP000825935">
    <property type="component" value="Chromosome 39"/>
</dbReference>
<keyword evidence="1" id="KW-0677">Repeat</keyword>
<dbReference type="PROSITE" id="PS51375">
    <property type="entry name" value="PPR"/>
    <property type="match status" value="6"/>
</dbReference>
<accession>A0A8T2PYA7</accession>
<feature type="repeat" description="PPR" evidence="2">
    <location>
        <begin position="318"/>
        <end position="352"/>
    </location>
</feature>
<feature type="repeat" description="PPR" evidence="2">
    <location>
        <begin position="151"/>
        <end position="185"/>
    </location>
</feature>
<dbReference type="GO" id="GO:0009451">
    <property type="term" value="P:RNA modification"/>
    <property type="evidence" value="ECO:0007669"/>
    <property type="project" value="InterPro"/>
</dbReference>
<dbReference type="Gene3D" id="1.25.40.10">
    <property type="entry name" value="Tetratricopeptide repeat domain"/>
    <property type="match status" value="6"/>
</dbReference>
<evidence type="ECO:0000256" key="2">
    <source>
        <dbReference type="PROSITE-ProRule" id="PRU00708"/>
    </source>
</evidence>
<feature type="repeat" description="PPR" evidence="2">
    <location>
        <begin position="421"/>
        <end position="455"/>
    </location>
</feature>